<keyword evidence="2 7" id="KW-0699">rRNA-binding</keyword>
<dbReference type="InterPro" id="IPR005484">
    <property type="entry name" value="Ribosomal_uL18_bac/plant/anim"/>
</dbReference>
<evidence type="ECO:0000256" key="7">
    <source>
        <dbReference type="HAMAP-Rule" id="MF_01337"/>
    </source>
</evidence>
<comment type="subunit">
    <text evidence="7">Part of the 50S ribosomal subunit; part of the 5S rRNA/L5/L18/L25 subcomplex. Contacts the 5S and 23S rRNAs.</text>
</comment>
<comment type="similarity">
    <text evidence="1 7">Belongs to the universal ribosomal protein uL18 family.</text>
</comment>
<dbReference type="OrthoDB" id="9810939at2"/>
<dbReference type="PANTHER" id="PTHR12899:SF3">
    <property type="entry name" value="LARGE RIBOSOMAL SUBUNIT PROTEIN UL18M"/>
    <property type="match status" value="1"/>
</dbReference>
<protein>
    <recommendedName>
        <fullName evidence="6 7">Large ribosomal subunit protein uL18</fullName>
    </recommendedName>
</protein>
<accession>A0A1H8HYF0</accession>
<keyword evidence="5 7" id="KW-0687">Ribonucleoprotein</keyword>
<keyword evidence="4 7" id="KW-0689">Ribosomal protein</keyword>
<evidence type="ECO:0000313" key="8">
    <source>
        <dbReference type="EMBL" id="SEN61112.1"/>
    </source>
</evidence>
<reference evidence="8 9" key="1">
    <citation type="submission" date="2016-10" db="EMBL/GenBank/DDBJ databases">
        <authorList>
            <person name="de Groot N.N."/>
        </authorList>
    </citation>
    <scope>NUCLEOTIDE SEQUENCE [LARGE SCALE GENOMIC DNA]</scope>
    <source>
        <strain evidence="8 9">DSM 46701</strain>
    </source>
</reference>
<dbReference type="HAMAP" id="MF_01337_B">
    <property type="entry name" value="Ribosomal_uL18_B"/>
    <property type="match status" value="1"/>
</dbReference>
<organism evidence="8 9">
    <name type="scientific">Lihuaxuella thermophila</name>
    <dbReference type="NCBI Taxonomy" id="1173111"/>
    <lineage>
        <taxon>Bacteria</taxon>
        <taxon>Bacillati</taxon>
        <taxon>Bacillota</taxon>
        <taxon>Bacilli</taxon>
        <taxon>Bacillales</taxon>
        <taxon>Thermoactinomycetaceae</taxon>
        <taxon>Lihuaxuella</taxon>
    </lineage>
</organism>
<comment type="function">
    <text evidence="7">This is one of the proteins that bind and probably mediate the attachment of the 5S RNA into the large ribosomal subunit, where it forms part of the central protuberance.</text>
</comment>
<dbReference type="GO" id="GO:0003735">
    <property type="term" value="F:structural constituent of ribosome"/>
    <property type="evidence" value="ECO:0007669"/>
    <property type="project" value="InterPro"/>
</dbReference>
<dbReference type="EMBL" id="FOCQ01000015">
    <property type="protein sequence ID" value="SEN61112.1"/>
    <property type="molecule type" value="Genomic_DNA"/>
</dbReference>
<evidence type="ECO:0000256" key="2">
    <source>
        <dbReference type="ARBA" id="ARBA00022730"/>
    </source>
</evidence>
<evidence type="ECO:0000313" key="9">
    <source>
        <dbReference type="Proteomes" id="UP000199695"/>
    </source>
</evidence>
<dbReference type="PANTHER" id="PTHR12899">
    <property type="entry name" value="39S RIBOSOMAL PROTEIN L18, MITOCHONDRIAL"/>
    <property type="match status" value="1"/>
</dbReference>
<dbReference type="RefSeq" id="WP_089971519.1">
    <property type="nucleotide sequence ID" value="NZ_FOCQ01000015.1"/>
</dbReference>
<dbReference type="Gene3D" id="3.30.420.100">
    <property type="match status" value="1"/>
</dbReference>
<dbReference type="NCBIfam" id="TIGR00060">
    <property type="entry name" value="L18_bact"/>
    <property type="match status" value="1"/>
</dbReference>
<dbReference type="Proteomes" id="UP000199695">
    <property type="component" value="Unassembled WGS sequence"/>
</dbReference>
<name>A0A1H8HYF0_9BACL</name>
<sequence>MIQKEDRNKKRKKRHLRVRKKLFGTAERPRLNVFRSSKNIYAQLIDDMTGTTLASASTLDAEFKAKGISGSTVDAARQVGEMIAKRAMEKGYKAVVFDRGGYLYHGRVKALAEGAREGGLDF</sequence>
<proteinExistence type="inferred from homology"/>
<dbReference type="AlphaFoldDB" id="A0A1H8HYF0"/>
<dbReference type="InterPro" id="IPR004389">
    <property type="entry name" value="Ribosomal_uL18_bac-type"/>
</dbReference>
<evidence type="ECO:0000256" key="1">
    <source>
        <dbReference type="ARBA" id="ARBA00007116"/>
    </source>
</evidence>
<evidence type="ECO:0000256" key="3">
    <source>
        <dbReference type="ARBA" id="ARBA00022884"/>
    </source>
</evidence>
<dbReference type="InterPro" id="IPR057268">
    <property type="entry name" value="Ribosomal_L18"/>
</dbReference>
<dbReference type="GO" id="GO:0006412">
    <property type="term" value="P:translation"/>
    <property type="evidence" value="ECO:0007669"/>
    <property type="project" value="UniProtKB-UniRule"/>
</dbReference>
<keyword evidence="3 7" id="KW-0694">RNA-binding</keyword>
<dbReference type="GO" id="GO:0008097">
    <property type="term" value="F:5S rRNA binding"/>
    <property type="evidence" value="ECO:0007669"/>
    <property type="project" value="TreeGrafter"/>
</dbReference>
<dbReference type="STRING" id="1173111.SAMN05444955_11598"/>
<dbReference type="Pfam" id="PF00861">
    <property type="entry name" value="Ribosomal_L18p"/>
    <property type="match status" value="1"/>
</dbReference>
<keyword evidence="9" id="KW-1185">Reference proteome</keyword>
<dbReference type="FunFam" id="3.30.420.100:FF:000001">
    <property type="entry name" value="50S ribosomal protein L18"/>
    <property type="match status" value="1"/>
</dbReference>
<gene>
    <name evidence="7" type="primary">rplR</name>
    <name evidence="8" type="ORF">SAMN05444955_11598</name>
</gene>
<dbReference type="SUPFAM" id="SSF53137">
    <property type="entry name" value="Translational machinery components"/>
    <property type="match status" value="1"/>
</dbReference>
<dbReference type="GO" id="GO:0022625">
    <property type="term" value="C:cytosolic large ribosomal subunit"/>
    <property type="evidence" value="ECO:0007669"/>
    <property type="project" value="TreeGrafter"/>
</dbReference>
<evidence type="ECO:0000256" key="6">
    <source>
        <dbReference type="ARBA" id="ARBA00035197"/>
    </source>
</evidence>
<evidence type="ECO:0000256" key="4">
    <source>
        <dbReference type="ARBA" id="ARBA00022980"/>
    </source>
</evidence>
<evidence type="ECO:0000256" key="5">
    <source>
        <dbReference type="ARBA" id="ARBA00023274"/>
    </source>
</evidence>
<dbReference type="CDD" id="cd00432">
    <property type="entry name" value="Ribosomal_L18_L5e"/>
    <property type="match status" value="1"/>
</dbReference>